<evidence type="ECO:0000313" key="10">
    <source>
        <dbReference type="Proteomes" id="UP001366060"/>
    </source>
</evidence>
<gene>
    <name evidence="9" type="ORF">V6255_06195</name>
</gene>
<evidence type="ECO:0000256" key="5">
    <source>
        <dbReference type="ARBA" id="ARBA00037590"/>
    </source>
</evidence>
<dbReference type="Gene3D" id="3.30.70.1560">
    <property type="entry name" value="Alpha-L RNA-binding motif"/>
    <property type="match status" value="1"/>
</dbReference>
<name>A0ABU9HA29_9GAMM</name>
<dbReference type="InterPro" id="IPR020103">
    <property type="entry name" value="PsdUridine_synth_cat_dom_sf"/>
</dbReference>
<dbReference type="InterPro" id="IPR000748">
    <property type="entry name" value="PsdUridine_synth_RsuA/RluB/E/F"/>
</dbReference>
<dbReference type="EMBL" id="JBAKBA010000010">
    <property type="protein sequence ID" value="MEL0658730.1"/>
    <property type="molecule type" value="Genomic_DNA"/>
</dbReference>
<accession>A0ABU9HA29</accession>
<dbReference type="InterPro" id="IPR036986">
    <property type="entry name" value="S4_RNA-bd_sf"/>
</dbReference>
<keyword evidence="3 7" id="KW-0413">Isomerase</keyword>
<sequence length="258" mass="28754">MRLDKFICKSTALTKAQAVERLLNNQVVVNKAIVNDAAFQVHENNHVTLDGQLLVCGPFRYLLMNKPANTICSNVDDVYPSVLNLLTDLNTEVGSCDVNESVIDTPDIDIPNIDTPKILETTELHIAGRLDADTTGLILITDDGRWTFNITLPTNDCKKVYRVGLSKPLQAHLIEQFNQGIQLQGEAKLTLPATLVQLAEKEVLLTITEGKFHQVKRMFAAVGNRVIKLHREQIGDVKLDVELGKWRYLTPLEVASFV</sequence>
<evidence type="ECO:0000256" key="2">
    <source>
        <dbReference type="ARBA" id="ARBA00022884"/>
    </source>
</evidence>
<dbReference type="SUPFAM" id="SSF55174">
    <property type="entry name" value="Alpha-L RNA-binding motif"/>
    <property type="match status" value="1"/>
</dbReference>
<evidence type="ECO:0000259" key="8">
    <source>
        <dbReference type="SMART" id="SM00363"/>
    </source>
</evidence>
<feature type="domain" description="RNA-binding S4" evidence="8">
    <location>
        <begin position="1"/>
        <end position="63"/>
    </location>
</feature>
<dbReference type="Gene3D" id="3.30.70.580">
    <property type="entry name" value="Pseudouridine synthase I, catalytic domain, N-terminal subdomain"/>
    <property type="match status" value="1"/>
</dbReference>
<evidence type="ECO:0000256" key="7">
    <source>
        <dbReference type="RuleBase" id="RU003887"/>
    </source>
</evidence>
<keyword evidence="2 6" id="KW-0694">RNA-binding</keyword>
<comment type="catalytic activity">
    <reaction evidence="4">
        <text>uridine(516) in 16S rRNA = pseudouridine(516) in 16S rRNA</text>
        <dbReference type="Rhea" id="RHEA:38867"/>
        <dbReference type="Rhea" id="RHEA-COMP:10089"/>
        <dbReference type="Rhea" id="RHEA-COMP:10090"/>
        <dbReference type="ChEBI" id="CHEBI:65314"/>
        <dbReference type="ChEBI" id="CHEBI:65315"/>
        <dbReference type="EC" id="5.4.99.19"/>
    </reaction>
</comment>
<dbReference type="PANTHER" id="PTHR47683:SF4">
    <property type="entry name" value="PSEUDOURIDINE SYNTHASE"/>
    <property type="match status" value="1"/>
</dbReference>
<evidence type="ECO:0000256" key="6">
    <source>
        <dbReference type="PROSITE-ProRule" id="PRU00182"/>
    </source>
</evidence>
<dbReference type="InterPro" id="IPR020094">
    <property type="entry name" value="TruA/RsuA/RluB/E/F_N"/>
</dbReference>
<dbReference type="SMART" id="SM00363">
    <property type="entry name" value="S4"/>
    <property type="match status" value="1"/>
</dbReference>
<dbReference type="NCBIfam" id="TIGR00093">
    <property type="entry name" value="pseudouridine synthase"/>
    <property type="match status" value="1"/>
</dbReference>
<dbReference type="PROSITE" id="PS01149">
    <property type="entry name" value="PSI_RSU"/>
    <property type="match status" value="1"/>
</dbReference>
<evidence type="ECO:0000256" key="3">
    <source>
        <dbReference type="ARBA" id="ARBA00023235"/>
    </source>
</evidence>
<evidence type="ECO:0000256" key="1">
    <source>
        <dbReference type="ARBA" id="ARBA00008348"/>
    </source>
</evidence>
<dbReference type="InterPro" id="IPR002942">
    <property type="entry name" value="S4_RNA-bd"/>
</dbReference>
<dbReference type="CDD" id="cd00165">
    <property type="entry name" value="S4"/>
    <property type="match status" value="1"/>
</dbReference>
<reference evidence="9 10" key="1">
    <citation type="submission" date="2024-02" db="EMBL/GenBank/DDBJ databases">
        <title>Bacteria isolated from the canopy kelp, Nereocystis luetkeana.</title>
        <authorList>
            <person name="Pfister C.A."/>
            <person name="Younker I.T."/>
            <person name="Light S.H."/>
        </authorList>
    </citation>
    <scope>NUCLEOTIDE SEQUENCE [LARGE SCALE GENOMIC DNA]</scope>
    <source>
        <strain evidence="9 10">TI.2.07</strain>
    </source>
</reference>
<evidence type="ECO:0000256" key="4">
    <source>
        <dbReference type="ARBA" id="ARBA00036749"/>
    </source>
</evidence>
<proteinExistence type="inferred from homology"/>
<dbReference type="Pfam" id="PF01479">
    <property type="entry name" value="S4"/>
    <property type="match status" value="1"/>
</dbReference>
<dbReference type="InterPro" id="IPR042092">
    <property type="entry name" value="PsdUridine_s_RsuA/RluB/E/F_cat"/>
</dbReference>
<dbReference type="InterPro" id="IPR006145">
    <property type="entry name" value="PsdUridine_synth_RsuA/RluA"/>
</dbReference>
<dbReference type="SUPFAM" id="SSF55120">
    <property type="entry name" value="Pseudouridine synthase"/>
    <property type="match status" value="1"/>
</dbReference>
<dbReference type="RefSeq" id="WP_341627392.1">
    <property type="nucleotide sequence ID" value="NZ_JBAKBA010000010.1"/>
</dbReference>
<comment type="similarity">
    <text evidence="1 7">Belongs to the pseudouridine synthase RsuA family.</text>
</comment>
<dbReference type="Pfam" id="PF00849">
    <property type="entry name" value="PseudoU_synth_2"/>
    <property type="match status" value="1"/>
</dbReference>
<comment type="caution">
    <text evidence="9">The sequence shown here is derived from an EMBL/GenBank/DDBJ whole genome shotgun (WGS) entry which is preliminary data.</text>
</comment>
<dbReference type="PANTHER" id="PTHR47683">
    <property type="entry name" value="PSEUDOURIDINE SYNTHASE FAMILY PROTEIN-RELATED"/>
    <property type="match status" value="1"/>
</dbReference>
<keyword evidence="10" id="KW-1185">Reference proteome</keyword>
<dbReference type="EC" id="5.4.99.-" evidence="7"/>
<comment type="function">
    <text evidence="5">Responsible for synthesis of pseudouridine from uracil-516 in 16S ribosomal RNA.</text>
</comment>
<organism evidence="9 10">
    <name type="scientific">Psychromonas arctica</name>
    <dbReference type="NCBI Taxonomy" id="168275"/>
    <lineage>
        <taxon>Bacteria</taxon>
        <taxon>Pseudomonadati</taxon>
        <taxon>Pseudomonadota</taxon>
        <taxon>Gammaproteobacteria</taxon>
        <taxon>Alteromonadales</taxon>
        <taxon>Psychromonadaceae</taxon>
        <taxon>Psychromonas</taxon>
    </lineage>
</organism>
<dbReference type="Gene3D" id="3.10.290.10">
    <property type="entry name" value="RNA-binding S4 domain"/>
    <property type="match status" value="1"/>
</dbReference>
<evidence type="ECO:0000313" key="9">
    <source>
        <dbReference type="EMBL" id="MEL0658730.1"/>
    </source>
</evidence>
<dbReference type="PROSITE" id="PS50889">
    <property type="entry name" value="S4"/>
    <property type="match status" value="1"/>
</dbReference>
<dbReference type="Proteomes" id="UP001366060">
    <property type="component" value="Unassembled WGS sequence"/>
</dbReference>
<dbReference type="InterPro" id="IPR018496">
    <property type="entry name" value="PsdUridine_synth_RsuA/RluB_CS"/>
</dbReference>
<dbReference type="InterPro" id="IPR050343">
    <property type="entry name" value="RsuA_PseudoU_synthase"/>
</dbReference>
<protein>
    <recommendedName>
        <fullName evidence="7">Pseudouridine synthase</fullName>
        <ecNumber evidence="7">5.4.99.-</ecNumber>
    </recommendedName>
</protein>